<feature type="transmembrane region" description="Helical" evidence="7">
    <location>
        <begin position="153"/>
        <end position="176"/>
    </location>
</feature>
<dbReference type="RefSeq" id="XP_005705819.1">
    <property type="nucleotide sequence ID" value="XM_005705762.1"/>
</dbReference>
<proteinExistence type="inferred from homology"/>
<dbReference type="STRING" id="130081.M2Y0D7"/>
<evidence type="ECO:0000313" key="10">
    <source>
        <dbReference type="Proteomes" id="UP000030680"/>
    </source>
</evidence>
<feature type="transmembrane region" description="Helical" evidence="7">
    <location>
        <begin position="59"/>
        <end position="83"/>
    </location>
</feature>
<evidence type="ECO:0000256" key="1">
    <source>
        <dbReference type="ARBA" id="ARBA00004141"/>
    </source>
</evidence>
<comment type="subcellular location">
    <subcellularLocation>
        <location evidence="1">Membrane</location>
        <topology evidence="1">Multi-pass membrane protein</topology>
    </subcellularLocation>
</comment>
<dbReference type="OMA" id="ISYMEIF"/>
<dbReference type="InterPro" id="IPR020846">
    <property type="entry name" value="MFS_dom"/>
</dbReference>
<feature type="transmembrane region" description="Helical" evidence="7">
    <location>
        <begin position="217"/>
        <end position="238"/>
    </location>
</feature>
<feature type="transmembrane region" description="Helical" evidence="7">
    <location>
        <begin position="103"/>
        <end position="122"/>
    </location>
</feature>
<dbReference type="AlphaFoldDB" id="M2Y0D7"/>
<feature type="transmembrane region" description="Helical" evidence="7">
    <location>
        <begin position="129"/>
        <end position="147"/>
    </location>
</feature>
<gene>
    <name evidence="9" type="ORF">Gasu_33060</name>
</gene>
<dbReference type="PROSITE" id="PS50850">
    <property type="entry name" value="MFS"/>
    <property type="match status" value="1"/>
</dbReference>
<keyword evidence="3" id="KW-0813">Transport</keyword>
<keyword evidence="10" id="KW-1185">Reference proteome</keyword>
<protein>
    <submittedName>
        <fullName evidence="9">MFS transporter, SP family, sugar:H+ symporter</fullName>
    </submittedName>
</protein>
<dbReference type="Proteomes" id="UP000030680">
    <property type="component" value="Unassembled WGS sequence"/>
</dbReference>
<evidence type="ECO:0000256" key="7">
    <source>
        <dbReference type="SAM" id="Phobius"/>
    </source>
</evidence>
<evidence type="ECO:0000259" key="8">
    <source>
        <dbReference type="PROSITE" id="PS50850"/>
    </source>
</evidence>
<dbReference type="PANTHER" id="PTHR48020:SF9">
    <property type="entry name" value="MAJOR FACILITATOR SUPERFAMILY (MFS) PROFILE DOMAIN-CONTAINING PROTEIN"/>
    <property type="match status" value="1"/>
</dbReference>
<evidence type="ECO:0000313" key="9">
    <source>
        <dbReference type="EMBL" id="EME29299.1"/>
    </source>
</evidence>
<dbReference type="Gramene" id="EME29299">
    <property type="protein sequence ID" value="EME29299"/>
    <property type="gene ID" value="Gasu_33060"/>
</dbReference>
<dbReference type="InterPro" id="IPR005828">
    <property type="entry name" value="MFS_sugar_transport-like"/>
</dbReference>
<name>M2Y0D7_GALSU</name>
<dbReference type="Pfam" id="PF00083">
    <property type="entry name" value="Sugar_tr"/>
    <property type="match status" value="1"/>
</dbReference>
<dbReference type="InterPro" id="IPR050814">
    <property type="entry name" value="Myo-inositol_Transporter"/>
</dbReference>
<dbReference type="EMBL" id="KB454510">
    <property type="protein sequence ID" value="EME29299.1"/>
    <property type="molecule type" value="Genomic_DNA"/>
</dbReference>
<evidence type="ECO:0000256" key="5">
    <source>
        <dbReference type="ARBA" id="ARBA00022989"/>
    </source>
</evidence>
<reference evidence="10" key="1">
    <citation type="journal article" date="2013" name="Science">
        <title>Gene transfer from bacteria and archaea facilitated evolution of an extremophilic eukaryote.</title>
        <authorList>
            <person name="Schonknecht G."/>
            <person name="Chen W.H."/>
            <person name="Ternes C.M."/>
            <person name="Barbier G.G."/>
            <person name="Shrestha R.P."/>
            <person name="Stanke M."/>
            <person name="Brautigam A."/>
            <person name="Baker B.J."/>
            <person name="Banfield J.F."/>
            <person name="Garavito R.M."/>
            <person name="Carr K."/>
            <person name="Wilkerson C."/>
            <person name="Rensing S.A."/>
            <person name="Gagneul D."/>
            <person name="Dickenson N.E."/>
            <person name="Oesterhelt C."/>
            <person name="Lercher M.J."/>
            <person name="Weber A.P."/>
        </authorList>
    </citation>
    <scope>NUCLEOTIDE SEQUENCE [LARGE SCALE GENOMIC DNA]</scope>
    <source>
        <strain evidence="10">074W</strain>
    </source>
</reference>
<organism evidence="9 10">
    <name type="scientific">Galdieria sulphuraria</name>
    <name type="common">Red alga</name>
    <dbReference type="NCBI Taxonomy" id="130081"/>
    <lineage>
        <taxon>Eukaryota</taxon>
        <taxon>Rhodophyta</taxon>
        <taxon>Bangiophyceae</taxon>
        <taxon>Galdieriales</taxon>
        <taxon>Galdieriaceae</taxon>
        <taxon>Galdieria</taxon>
    </lineage>
</organism>
<feature type="domain" description="Major facilitator superfamily (MFS) profile" evidence="8">
    <location>
        <begin position="64"/>
        <end position="320"/>
    </location>
</feature>
<dbReference type="GO" id="GO:0022857">
    <property type="term" value="F:transmembrane transporter activity"/>
    <property type="evidence" value="ECO:0007669"/>
    <property type="project" value="InterPro"/>
</dbReference>
<dbReference type="eggNOG" id="KOG0254">
    <property type="taxonomic scope" value="Eukaryota"/>
</dbReference>
<feature type="transmembrane region" description="Helical" evidence="7">
    <location>
        <begin position="188"/>
        <end position="205"/>
    </location>
</feature>
<dbReference type="OrthoDB" id="6339427at2759"/>
<evidence type="ECO:0000256" key="3">
    <source>
        <dbReference type="ARBA" id="ARBA00022448"/>
    </source>
</evidence>
<keyword evidence="5 7" id="KW-1133">Transmembrane helix</keyword>
<evidence type="ECO:0000256" key="2">
    <source>
        <dbReference type="ARBA" id="ARBA00010992"/>
    </source>
</evidence>
<dbReference type="GO" id="GO:0016020">
    <property type="term" value="C:membrane"/>
    <property type="evidence" value="ECO:0007669"/>
    <property type="project" value="UniProtKB-SubCell"/>
</dbReference>
<sequence length="320" mass="36220">MTSSLKSSTINNDIEETMDMQELSKSHESLEMMDKELRRLEEESINKPFGLFIWKNPKVFTAVLACFASTGGLLYGIDLTLISGANLYFPQDLHLSSGQESQVVSFMPLGGVLGALMIYLLNESLGRKPTIMIAAAFYTVGGILEAASQSYGMLISARLIVGIGVGIELGSVPMYIAECSTKRWRGGLVSLYQLMINFGMLLGYADSAIFHGVSGNWRYMLGSCCLFSIILLIGMIFFPESPRWLMRRGRKIDSYLTWKKIRGFEDREEKEEFFYMEEVVTEERDEAARRVVWKDFLTKPRCRRAAVVSLVYMILTQFRN</sequence>
<evidence type="ECO:0000256" key="6">
    <source>
        <dbReference type="ARBA" id="ARBA00023136"/>
    </source>
</evidence>
<accession>M2Y0D7</accession>
<keyword evidence="4 7" id="KW-0812">Transmembrane</keyword>
<dbReference type="InterPro" id="IPR005829">
    <property type="entry name" value="Sugar_transporter_CS"/>
</dbReference>
<dbReference type="Gene3D" id="1.20.1250.20">
    <property type="entry name" value="MFS general substrate transporter like domains"/>
    <property type="match status" value="1"/>
</dbReference>
<comment type="similarity">
    <text evidence="2">Belongs to the major facilitator superfamily. Sugar transporter (TC 2.A.1.1) family.</text>
</comment>
<dbReference type="SUPFAM" id="SSF103473">
    <property type="entry name" value="MFS general substrate transporter"/>
    <property type="match status" value="1"/>
</dbReference>
<keyword evidence="6 7" id="KW-0472">Membrane</keyword>
<dbReference type="GeneID" id="17088106"/>
<dbReference type="InterPro" id="IPR036259">
    <property type="entry name" value="MFS_trans_sf"/>
</dbReference>
<dbReference type="PROSITE" id="PS00217">
    <property type="entry name" value="SUGAR_TRANSPORT_2"/>
    <property type="match status" value="1"/>
</dbReference>
<dbReference type="PANTHER" id="PTHR48020">
    <property type="entry name" value="PROTON MYO-INOSITOL COTRANSPORTER"/>
    <property type="match status" value="1"/>
</dbReference>
<dbReference type="KEGG" id="gsl:Gasu_33060"/>
<evidence type="ECO:0000256" key="4">
    <source>
        <dbReference type="ARBA" id="ARBA00022692"/>
    </source>
</evidence>